<comment type="caution">
    <text evidence="1">The sequence shown here is derived from an EMBL/GenBank/DDBJ whole genome shotgun (WGS) entry which is preliminary data.</text>
</comment>
<evidence type="ECO:0000313" key="1">
    <source>
        <dbReference type="EMBL" id="PLZ85045.1"/>
    </source>
</evidence>
<reference evidence="1 2" key="1">
    <citation type="submission" date="2017-08" db="EMBL/GenBank/DDBJ databases">
        <title>Genomes of Fischerella (Mastigocladus) sp. strains.</title>
        <authorList>
            <person name="Miller S.R."/>
        </authorList>
    </citation>
    <scope>NUCLEOTIDE SEQUENCE [LARGE SCALE GENOMIC DNA]</scope>
    <source>
        <strain evidence="1 2">CCMEE 5323</strain>
    </source>
</reference>
<organism evidence="1 2">
    <name type="scientific">Fischerella muscicola CCMEE 5323</name>
    <dbReference type="NCBI Taxonomy" id="2019572"/>
    <lineage>
        <taxon>Bacteria</taxon>
        <taxon>Bacillati</taxon>
        <taxon>Cyanobacteriota</taxon>
        <taxon>Cyanophyceae</taxon>
        <taxon>Nostocales</taxon>
        <taxon>Hapalosiphonaceae</taxon>
        <taxon>Fischerella</taxon>
    </lineage>
</organism>
<dbReference type="RefSeq" id="WP_016866065.1">
    <property type="nucleotide sequence ID" value="NZ_CAWNVR010000674.1"/>
</dbReference>
<proteinExistence type="predicted"/>
<gene>
    <name evidence="1" type="ORF">CEN44_23220</name>
</gene>
<keyword evidence="2" id="KW-1185">Reference proteome</keyword>
<dbReference type="Proteomes" id="UP000235036">
    <property type="component" value="Unassembled WGS sequence"/>
</dbReference>
<evidence type="ECO:0000313" key="2">
    <source>
        <dbReference type="Proteomes" id="UP000235036"/>
    </source>
</evidence>
<accession>A0A2N6JXB8</accession>
<protein>
    <submittedName>
        <fullName evidence="1">Uncharacterized protein</fullName>
    </submittedName>
</protein>
<sequence length="140" mass="15430">MKISELIIAAVIGVLMLVLPVTAAEYQGKSIDNKKINAKAYYYATGGVYDVQVSFKQNRATIYFNGGYQTTIQLKQPDITDPNEIEGFGKLGQIPLSDTFSIGLEYDSNLVGDRQLSSSPLEGFWKISLDASELKNLINQ</sequence>
<dbReference type="AlphaFoldDB" id="A0A2N6JXB8"/>
<dbReference type="EMBL" id="NRQW01000543">
    <property type="protein sequence ID" value="PLZ85045.1"/>
    <property type="molecule type" value="Genomic_DNA"/>
</dbReference>
<name>A0A2N6JXB8_FISMU</name>